<dbReference type="PANTHER" id="PTHR12592:SF0">
    <property type="entry name" value="ATP-DEPENDENT (S)-NAD(P)H-HYDRATE DEHYDRATASE"/>
    <property type="match status" value="1"/>
</dbReference>
<dbReference type="PATRIC" id="fig|1550024.3.peg.4184"/>
<keyword evidence="1 6" id="KW-0547">Nucleotide-binding</keyword>
<dbReference type="PANTHER" id="PTHR12592">
    <property type="entry name" value="ATP-DEPENDENT (S)-NAD(P)H-HYDRATE DEHYDRATASE FAMILY MEMBER"/>
    <property type="match status" value="1"/>
</dbReference>
<keyword evidence="2 6" id="KW-0067">ATP-binding</keyword>
<dbReference type="InterPro" id="IPR000631">
    <property type="entry name" value="CARKD"/>
</dbReference>
<dbReference type="GO" id="GO:0052856">
    <property type="term" value="F:NAD(P)HX epimerase activity"/>
    <property type="evidence" value="ECO:0007669"/>
    <property type="project" value="TreeGrafter"/>
</dbReference>
<feature type="binding site" evidence="6">
    <location>
        <position position="220"/>
    </location>
    <ligand>
        <name>(6S)-NADPHX</name>
        <dbReference type="ChEBI" id="CHEBI:64076"/>
    </ligand>
</feature>
<dbReference type="GO" id="GO:0110051">
    <property type="term" value="P:metabolite repair"/>
    <property type="evidence" value="ECO:0007669"/>
    <property type="project" value="TreeGrafter"/>
</dbReference>
<dbReference type="InterPro" id="IPR029056">
    <property type="entry name" value="Ribokinase-like"/>
</dbReference>
<reference evidence="9 11" key="2">
    <citation type="journal article" date="2019" name="Nat. Med.">
        <title>A library of human gut bacterial isolates paired with longitudinal multiomics data enables mechanistic microbiome research.</title>
        <authorList>
            <person name="Poyet M."/>
            <person name="Groussin M."/>
            <person name="Gibbons S.M."/>
            <person name="Avila-Pacheco J."/>
            <person name="Jiang X."/>
            <person name="Kearney S.M."/>
            <person name="Perrotta A.R."/>
            <person name="Berdy B."/>
            <person name="Zhao S."/>
            <person name="Lieberman T.D."/>
            <person name="Swanson P.K."/>
            <person name="Smith M."/>
            <person name="Roesemann S."/>
            <person name="Alexander J.E."/>
            <person name="Rich S.A."/>
            <person name="Livny J."/>
            <person name="Vlamakis H."/>
            <person name="Clish C."/>
            <person name="Bullock K."/>
            <person name="Deik A."/>
            <person name="Scott J."/>
            <person name="Pierce K.A."/>
            <person name="Xavier R.J."/>
            <person name="Alm E.J."/>
        </authorList>
    </citation>
    <scope>NUCLEOTIDE SEQUENCE [LARGE SCALE GENOMIC DNA]</scope>
    <source>
        <strain evidence="9 11">BIOML-A7</strain>
    </source>
</reference>
<comment type="subunit">
    <text evidence="6">Homotetramer.</text>
</comment>
<keyword evidence="5 6" id="KW-0456">Lyase</keyword>
<dbReference type="CDD" id="cd01171">
    <property type="entry name" value="YXKO-related"/>
    <property type="match status" value="1"/>
</dbReference>
<evidence type="ECO:0000256" key="5">
    <source>
        <dbReference type="ARBA" id="ARBA00023239"/>
    </source>
</evidence>
<evidence type="ECO:0000313" key="8">
    <source>
        <dbReference type="EMBL" id="KJF38392.1"/>
    </source>
</evidence>
<evidence type="ECO:0000256" key="3">
    <source>
        <dbReference type="ARBA" id="ARBA00022857"/>
    </source>
</evidence>
<keyword evidence="3 6" id="KW-0521">NADP</keyword>
<feature type="binding site" evidence="6">
    <location>
        <position position="102"/>
    </location>
    <ligand>
        <name>(6S)-NADPHX</name>
        <dbReference type="ChEBI" id="CHEBI:64076"/>
    </ligand>
</feature>
<comment type="function">
    <text evidence="6">Catalyzes the dehydration of the S-form of NAD(P)HX at the expense of ADP, which is converted to AMP. Together with NAD(P)HX epimerase, which catalyzes the epimerization of the S- and R-forms, the enzyme allows the repair of both epimers of NAD(P)HX, a damaged form of NAD(P)H that is a result of enzymatic or heat-dependent hydration.</text>
</comment>
<feature type="binding site" evidence="6">
    <location>
        <begin position="190"/>
        <end position="194"/>
    </location>
    <ligand>
        <name>AMP</name>
        <dbReference type="ChEBI" id="CHEBI:456215"/>
    </ligand>
</feature>
<dbReference type="PROSITE" id="PS51383">
    <property type="entry name" value="YJEF_C_3"/>
    <property type="match status" value="1"/>
</dbReference>
<dbReference type="InterPro" id="IPR017953">
    <property type="entry name" value="Carbohydrate_kinase_pred_CS"/>
</dbReference>
<comment type="cofactor">
    <cofactor evidence="6">
        <name>Mg(2+)</name>
        <dbReference type="ChEBI" id="CHEBI:18420"/>
    </cofactor>
</comment>
<dbReference type="GeneID" id="42858480"/>
<evidence type="ECO:0000256" key="2">
    <source>
        <dbReference type="ARBA" id="ARBA00022840"/>
    </source>
</evidence>
<dbReference type="NCBIfam" id="TIGR00196">
    <property type="entry name" value="yjeF_cterm"/>
    <property type="match status" value="1"/>
</dbReference>
<dbReference type="RefSeq" id="WP_050006588.1">
    <property type="nucleotide sequence ID" value="NZ_CAOJUJ010000079.1"/>
</dbReference>
<dbReference type="SUPFAM" id="SSF53613">
    <property type="entry name" value="Ribokinase-like"/>
    <property type="match status" value="1"/>
</dbReference>
<evidence type="ECO:0000313" key="10">
    <source>
        <dbReference type="Proteomes" id="UP000032483"/>
    </source>
</evidence>
<accession>A0A0D8IUP0</accession>
<dbReference type="AlphaFoldDB" id="A0A0D8IUP0"/>
<dbReference type="HAMAP" id="MF_01965">
    <property type="entry name" value="NADHX_dehydratase"/>
    <property type="match status" value="1"/>
</dbReference>
<dbReference type="Proteomes" id="UP000032483">
    <property type="component" value="Unassembled WGS sequence"/>
</dbReference>
<name>A0A0D8IUP0_9FIRM</name>
<feature type="binding site" evidence="6">
    <location>
        <position position="153"/>
    </location>
    <ligand>
        <name>(6S)-NADPHX</name>
        <dbReference type="ChEBI" id="CHEBI:64076"/>
    </ligand>
</feature>
<dbReference type="Pfam" id="PF01256">
    <property type="entry name" value="Carb_kinase"/>
    <property type="match status" value="1"/>
</dbReference>
<evidence type="ECO:0000256" key="6">
    <source>
        <dbReference type="HAMAP-Rule" id="MF_01965"/>
    </source>
</evidence>
<organism evidence="8 10">
    <name type="scientific">Ruthenibacterium lactatiformans</name>
    <dbReference type="NCBI Taxonomy" id="1550024"/>
    <lineage>
        <taxon>Bacteria</taxon>
        <taxon>Bacillati</taxon>
        <taxon>Bacillota</taxon>
        <taxon>Clostridia</taxon>
        <taxon>Eubacteriales</taxon>
        <taxon>Oscillospiraceae</taxon>
        <taxon>Ruthenibacterium</taxon>
    </lineage>
</organism>
<dbReference type="GO" id="GO:0046496">
    <property type="term" value="P:nicotinamide nucleotide metabolic process"/>
    <property type="evidence" value="ECO:0007669"/>
    <property type="project" value="UniProtKB-UniRule"/>
</dbReference>
<feature type="domain" description="YjeF C-terminal" evidence="7">
    <location>
        <begin position="6"/>
        <end position="279"/>
    </location>
</feature>
<evidence type="ECO:0000256" key="1">
    <source>
        <dbReference type="ARBA" id="ARBA00022741"/>
    </source>
</evidence>
<comment type="catalytic activity">
    <reaction evidence="6">
        <text>(6S)-NADHX + ADP = AMP + phosphate + NADH + H(+)</text>
        <dbReference type="Rhea" id="RHEA:32223"/>
        <dbReference type="ChEBI" id="CHEBI:15378"/>
        <dbReference type="ChEBI" id="CHEBI:43474"/>
        <dbReference type="ChEBI" id="CHEBI:57945"/>
        <dbReference type="ChEBI" id="CHEBI:64074"/>
        <dbReference type="ChEBI" id="CHEBI:456215"/>
        <dbReference type="ChEBI" id="CHEBI:456216"/>
        <dbReference type="EC" id="4.2.1.136"/>
    </reaction>
</comment>
<keyword evidence="10" id="KW-1185">Reference proteome</keyword>
<dbReference type="Gene3D" id="3.40.1190.20">
    <property type="match status" value="1"/>
</dbReference>
<comment type="similarity">
    <text evidence="6">Belongs to the NnrD/CARKD family.</text>
</comment>
<feature type="binding site" evidence="6">
    <location>
        <position position="41"/>
    </location>
    <ligand>
        <name>(6S)-NADPHX</name>
        <dbReference type="ChEBI" id="CHEBI:64076"/>
    </ligand>
</feature>
<dbReference type="GO" id="GO:0052855">
    <property type="term" value="F:ADP-dependent NAD(P)H-hydrate dehydratase activity"/>
    <property type="evidence" value="ECO:0007669"/>
    <property type="project" value="UniProtKB-UniRule"/>
</dbReference>
<gene>
    <name evidence="6" type="primary">nnrD</name>
    <name evidence="9" type="ORF">GMD52_17075</name>
    <name evidence="8" type="ORF">TQ39_18255</name>
</gene>
<sequence>MPAVITNEMVFAALPPRPPESHKGAYGRVLAVCGCPAYRGAAALSVLGALRAGAGVVTLAAGESVIQSIAARVLEATFLPLPDESALASMAETATVCLAGCGREADETTAREMKLLLERTRGTVVLDAGGLCSLAAEKQAMRPAAGRLIVTPHPGEMARLAHTSVQQVLAAPAETALAMAKQLDAVVVLKGHRTLTATPAGRLYENRTGNAGLARGGSGDVLAGMIAGLAAQGLAPAQAAVCGVYLHGLAADRCAARLSQQGMLPEDILVDLCALYLENGR</sequence>
<evidence type="ECO:0000313" key="9">
    <source>
        <dbReference type="EMBL" id="MTS53227.1"/>
    </source>
</evidence>
<dbReference type="EC" id="4.2.1.136" evidence="6"/>
<proteinExistence type="inferred from homology"/>
<protein>
    <recommendedName>
        <fullName evidence="6">ADP-dependent (S)-NAD(P)H-hydrate dehydratase</fullName>
        <ecNumber evidence="6">4.2.1.136</ecNumber>
    </recommendedName>
    <alternativeName>
        <fullName evidence="6">ADP-dependent NAD(P)HX dehydratase</fullName>
    </alternativeName>
</protein>
<evidence type="ECO:0000259" key="7">
    <source>
        <dbReference type="PROSITE" id="PS51383"/>
    </source>
</evidence>
<comment type="catalytic activity">
    <reaction evidence="6">
        <text>(6S)-NADPHX + ADP = AMP + phosphate + NADPH + H(+)</text>
        <dbReference type="Rhea" id="RHEA:32235"/>
        <dbReference type="ChEBI" id="CHEBI:15378"/>
        <dbReference type="ChEBI" id="CHEBI:43474"/>
        <dbReference type="ChEBI" id="CHEBI:57783"/>
        <dbReference type="ChEBI" id="CHEBI:64076"/>
        <dbReference type="ChEBI" id="CHEBI:456215"/>
        <dbReference type="ChEBI" id="CHEBI:456216"/>
        <dbReference type="EC" id="4.2.1.136"/>
    </reaction>
</comment>
<comment type="caution">
    <text evidence="8">The sequence shown here is derived from an EMBL/GenBank/DDBJ whole genome shotgun (WGS) entry which is preliminary data.</text>
</comment>
<feature type="binding site" evidence="6">
    <location>
        <position position="219"/>
    </location>
    <ligand>
        <name>AMP</name>
        <dbReference type="ChEBI" id="CHEBI:456215"/>
    </ligand>
</feature>
<reference evidence="8" key="1">
    <citation type="submission" date="2015-02" db="EMBL/GenBank/DDBJ databases">
        <title>A novel member of the family Ruminococcaceae isolated from human feces.</title>
        <authorList>
            <person name="Shkoporov A.N."/>
            <person name="Chaplin A.V."/>
            <person name="Motuzova O.V."/>
            <person name="Kafarskaia L.I."/>
            <person name="Khokhlova E.V."/>
            <person name="Efimov B.A."/>
        </authorList>
    </citation>
    <scope>NUCLEOTIDE SEQUENCE [LARGE SCALE GENOMIC DNA]</scope>
    <source>
        <strain evidence="8">585-1</strain>
    </source>
</reference>
<dbReference type="PROSITE" id="PS01050">
    <property type="entry name" value="YJEF_C_2"/>
    <property type="match status" value="1"/>
</dbReference>
<evidence type="ECO:0000256" key="4">
    <source>
        <dbReference type="ARBA" id="ARBA00023027"/>
    </source>
</evidence>
<evidence type="ECO:0000313" key="11">
    <source>
        <dbReference type="Proteomes" id="UP000449193"/>
    </source>
</evidence>
<dbReference type="GO" id="GO:0005524">
    <property type="term" value="F:ATP binding"/>
    <property type="evidence" value="ECO:0007669"/>
    <property type="project" value="UniProtKB-KW"/>
</dbReference>
<dbReference type="EMBL" id="JXXK01000045">
    <property type="protein sequence ID" value="KJF38392.1"/>
    <property type="molecule type" value="Genomic_DNA"/>
</dbReference>
<dbReference type="EMBL" id="WMZR01000044">
    <property type="protein sequence ID" value="MTS53227.1"/>
    <property type="molecule type" value="Genomic_DNA"/>
</dbReference>
<dbReference type="Proteomes" id="UP000449193">
    <property type="component" value="Unassembled WGS sequence"/>
</dbReference>
<keyword evidence="4 6" id="KW-0520">NAD</keyword>